<dbReference type="SUPFAM" id="SSF46894">
    <property type="entry name" value="C-terminal effector domain of the bipartite response regulators"/>
    <property type="match status" value="1"/>
</dbReference>
<dbReference type="Gene3D" id="3.40.50.2300">
    <property type="match status" value="1"/>
</dbReference>
<dbReference type="GO" id="GO:0003677">
    <property type="term" value="F:DNA binding"/>
    <property type="evidence" value="ECO:0007669"/>
    <property type="project" value="UniProtKB-KW"/>
</dbReference>
<dbReference type="PROSITE" id="PS51755">
    <property type="entry name" value="OMPR_PHOB"/>
    <property type="match status" value="1"/>
</dbReference>
<dbReference type="InterPro" id="IPR036388">
    <property type="entry name" value="WH-like_DNA-bd_sf"/>
</dbReference>
<organism evidence="4 5">
    <name type="scientific">Pseudomonas psychrophila</name>
    <dbReference type="NCBI Taxonomy" id="122355"/>
    <lineage>
        <taxon>Bacteria</taxon>
        <taxon>Pseudomonadati</taxon>
        <taxon>Pseudomonadota</taxon>
        <taxon>Gammaproteobacteria</taxon>
        <taxon>Pseudomonadales</taxon>
        <taxon>Pseudomonadaceae</taxon>
        <taxon>Pseudomonas</taxon>
    </lineage>
</organism>
<evidence type="ECO:0000259" key="3">
    <source>
        <dbReference type="PROSITE" id="PS51755"/>
    </source>
</evidence>
<dbReference type="InterPro" id="IPR001867">
    <property type="entry name" value="OmpR/PhoB-type_DNA-bd"/>
</dbReference>
<dbReference type="Gene3D" id="1.10.10.10">
    <property type="entry name" value="Winged helix-like DNA-binding domain superfamily/Winged helix DNA-binding domain"/>
    <property type="match status" value="1"/>
</dbReference>
<feature type="domain" description="OmpR/PhoB-type" evidence="3">
    <location>
        <begin position="139"/>
        <end position="243"/>
    </location>
</feature>
<dbReference type="InterPro" id="IPR011006">
    <property type="entry name" value="CheY-like_superfamily"/>
</dbReference>
<reference evidence="4 5" key="1">
    <citation type="submission" date="2016-10" db="EMBL/GenBank/DDBJ databases">
        <authorList>
            <person name="Varghese N."/>
            <person name="Submissions S."/>
        </authorList>
    </citation>
    <scope>NUCLEOTIDE SEQUENCE [LARGE SCALE GENOMIC DNA]</scope>
    <source>
        <strain evidence="4 5">BS3667</strain>
    </source>
</reference>
<evidence type="ECO:0000313" key="4">
    <source>
        <dbReference type="EMBL" id="SDU57143.1"/>
    </source>
</evidence>
<keyword evidence="1 2" id="KW-0238">DNA-binding</keyword>
<proteinExistence type="predicted"/>
<dbReference type="EMBL" id="LT629795">
    <property type="protein sequence ID" value="SDU57143.1"/>
    <property type="molecule type" value="Genomic_DNA"/>
</dbReference>
<dbReference type="InterPro" id="IPR016032">
    <property type="entry name" value="Sig_transdc_resp-reg_C-effctor"/>
</dbReference>
<dbReference type="SMART" id="SM00862">
    <property type="entry name" value="Trans_reg_C"/>
    <property type="match status" value="1"/>
</dbReference>
<dbReference type="GeneID" id="96620356"/>
<evidence type="ECO:0000313" key="5">
    <source>
        <dbReference type="Proteomes" id="UP000182058"/>
    </source>
</evidence>
<dbReference type="RefSeq" id="WP_231984090.1">
    <property type="nucleotide sequence ID" value="NZ_CP049044.1"/>
</dbReference>
<protein>
    <submittedName>
        <fullName evidence="4">DNA-binding response regulator, OmpR family, contains REC and winged-helix (WHTH) domain</fullName>
    </submittedName>
</protein>
<sequence length="248" mass="27939">MAKSYSLLVFGLGDMLFAGCKTDIQTPNTLHFVQSKALVDNINQLITADVSHIHAFDIIANLSWDFSLVKAVFIEVDIPDNINDSLELVKHIRQTNQAACIFILVTHNKSFTSINYYLAGADHCIKLPADPQEKLTLLSRTIEDSHWKASTQLTLDRTRLMLCSTTGKLEISYTEMIIIDALIQAPQHVLSQDSIAKTLDPNIVFYDPRALEKTISRLRTKIKKAYKLELIFSVRAFGYRLRRGTIAG</sequence>
<name>A0ABY0VV01_9PSED</name>
<accession>A0ABY0VV01</accession>
<evidence type="ECO:0000256" key="2">
    <source>
        <dbReference type="PROSITE-ProRule" id="PRU01091"/>
    </source>
</evidence>
<feature type="DNA-binding region" description="OmpR/PhoB-type" evidence="2">
    <location>
        <begin position="139"/>
        <end position="243"/>
    </location>
</feature>
<dbReference type="SUPFAM" id="SSF52172">
    <property type="entry name" value="CheY-like"/>
    <property type="match status" value="1"/>
</dbReference>
<keyword evidence="5" id="KW-1185">Reference proteome</keyword>
<gene>
    <name evidence="4" type="ORF">SAMN04490201_2751</name>
</gene>
<evidence type="ECO:0000256" key="1">
    <source>
        <dbReference type="ARBA" id="ARBA00023125"/>
    </source>
</evidence>
<dbReference type="Proteomes" id="UP000182058">
    <property type="component" value="Chromosome I"/>
</dbReference>
<dbReference type="CDD" id="cd00383">
    <property type="entry name" value="trans_reg_C"/>
    <property type="match status" value="1"/>
</dbReference>
<dbReference type="Pfam" id="PF00486">
    <property type="entry name" value="Trans_reg_C"/>
    <property type="match status" value="1"/>
</dbReference>